<organism evidence="7 8">
    <name type="scientific">Enhygromyxa salina</name>
    <dbReference type="NCBI Taxonomy" id="215803"/>
    <lineage>
        <taxon>Bacteria</taxon>
        <taxon>Pseudomonadati</taxon>
        <taxon>Myxococcota</taxon>
        <taxon>Polyangia</taxon>
        <taxon>Nannocystales</taxon>
        <taxon>Nannocystaceae</taxon>
        <taxon>Enhygromyxa</taxon>
    </lineage>
</organism>
<evidence type="ECO:0000259" key="6">
    <source>
        <dbReference type="Pfam" id="PF02797"/>
    </source>
</evidence>
<accession>A0A2S9XJH9</accession>
<evidence type="ECO:0000256" key="1">
    <source>
        <dbReference type="ARBA" id="ARBA00005531"/>
    </source>
</evidence>
<dbReference type="SUPFAM" id="SSF53901">
    <property type="entry name" value="Thiolase-like"/>
    <property type="match status" value="1"/>
</dbReference>
<comment type="similarity">
    <text evidence="1">Belongs to the thiolase-like superfamily. Chalcone/stilbene synthases family.</text>
</comment>
<comment type="caution">
    <text evidence="7">The sequence shown here is derived from an EMBL/GenBank/DDBJ whole genome shotgun (WGS) entry which is preliminary data.</text>
</comment>
<evidence type="ECO:0000256" key="4">
    <source>
        <dbReference type="PIRSR" id="PIRSR000451-1"/>
    </source>
</evidence>
<dbReference type="GO" id="GO:0016747">
    <property type="term" value="F:acyltransferase activity, transferring groups other than amino-acyl groups"/>
    <property type="evidence" value="ECO:0007669"/>
    <property type="project" value="InterPro"/>
</dbReference>
<gene>
    <name evidence="7" type="ORF">ENSA5_46000</name>
</gene>
<evidence type="ECO:0000256" key="3">
    <source>
        <dbReference type="ARBA" id="ARBA00023315"/>
    </source>
</evidence>
<protein>
    <submittedName>
        <fullName evidence="7">Alpha-pyrone synthesis polyketide synthase-like Pks11</fullName>
        <ecNumber evidence="7">2.3.1.-</ecNumber>
    </submittedName>
</protein>
<dbReference type="CDD" id="cd00831">
    <property type="entry name" value="CHS_like"/>
    <property type="match status" value="1"/>
</dbReference>
<sequence>MNHLWTPSTAHAAPAVVGTSTTLPRHHYRQQDLLDLAAEIFAEASVSTQDLARFFTRTGVHERFLALPADGYRELDGFAARSRAWIEVATELGERALRELLDEAEVPPAEIAELMTTTVTGIAVPTLDARLMNRLPFSPALKRVPAFGLGCVGGAAGIARVADYLRGHPDELAILLAVELCSLTVQRSDASIANIICAGLFGDGAAGVLIAGAEHPRARGLGPRILDSRSIFFPQTERVMGWDMVDTGFKIVLSADVPTLARTELPGAVDAFLGDWGLARGDIATWVTHPGGPKVMDAIEQGLGLASDALRAARDGLAALGNLSSASVLFLLDAIRRDARPQPGAFGLLMAMGPAFCAELVLLQW</sequence>
<feature type="domain" description="Chalcone/stilbene synthase C-terminal" evidence="6">
    <location>
        <begin position="231"/>
        <end position="364"/>
    </location>
</feature>
<evidence type="ECO:0000313" key="7">
    <source>
        <dbReference type="EMBL" id="PRP93039.1"/>
    </source>
</evidence>
<proteinExistence type="inferred from homology"/>
<dbReference type="Proteomes" id="UP000237968">
    <property type="component" value="Unassembled WGS sequence"/>
</dbReference>
<feature type="domain" description="Chalcone/stilbene synthase N-terminal" evidence="5">
    <location>
        <begin position="81"/>
        <end position="211"/>
    </location>
</feature>
<feature type="active site" description="Acyl-thioester intermediate" evidence="4">
    <location>
        <position position="151"/>
    </location>
</feature>
<keyword evidence="2 7" id="KW-0808">Transferase</keyword>
<keyword evidence="8" id="KW-1185">Reference proteome</keyword>
<evidence type="ECO:0000259" key="5">
    <source>
        <dbReference type="Pfam" id="PF00195"/>
    </source>
</evidence>
<evidence type="ECO:0000313" key="8">
    <source>
        <dbReference type="Proteomes" id="UP000237968"/>
    </source>
</evidence>
<dbReference type="EC" id="2.3.1.-" evidence="7"/>
<dbReference type="OrthoDB" id="9786288at2"/>
<dbReference type="Pfam" id="PF00195">
    <property type="entry name" value="Chal_sti_synt_N"/>
    <property type="match status" value="1"/>
</dbReference>
<evidence type="ECO:0000256" key="2">
    <source>
        <dbReference type="ARBA" id="ARBA00022679"/>
    </source>
</evidence>
<dbReference type="GO" id="GO:0030639">
    <property type="term" value="P:polyketide biosynthetic process"/>
    <property type="evidence" value="ECO:0007669"/>
    <property type="project" value="TreeGrafter"/>
</dbReference>
<name>A0A2S9XJH9_9BACT</name>
<dbReference type="EMBL" id="PVNK01000199">
    <property type="protein sequence ID" value="PRP93039.1"/>
    <property type="molecule type" value="Genomic_DNA"/>
</dbReference>
<dbReference type="PANTHER" id="PTHR11877">
    <property type="entry name" value="HYDROXYMETHYLGLUTARYL-COA SYNTHASE"/>
    <property type="match status" value="1"/>
</dbReference>
<dbReference type="InterPro" id="IPR016039">
    <property type="entry name" value="Thiolase-like"/>
</dbReference>
<dbReference type="InterPro" id="IPR012328">
    <property type="entry name" value="Chalcone/stilbene_synt_C"/>
</dbReference>
<reference evidence="7 8" key="1">
    <citation type="submission" date="2018-03" db="EMBL/GenBank/DDBJ databases">
        <title>Draft Genome Sequences of the Obligatory Marine Myxobacteria Enhygromyxa salina SWB005.</title>
        <authorList>
            <person name="Poehlein A."/>
            <person name="Moghaddam J.A."/>
            <person name="Harms H."/>
            <person name="Alanjari M."/>
            <person name="Koenig G.M."/>
            <person name="Daniel R."/>
            <person name="Schaeberle T.F."/>
        </authorList>
    </citation>
    <scope>NUCLEOTIDE SEQUENCE [LARGE SCALE GENOMIC DNA]</scope>
    <source>
        <strain evidence="7 8">SWB005</strain>
    </source>
</reference>
<dbReference type="RefSeq" id="WP_106393861.1">
    <property type="nucleotide sequence ID" value="NZ_PVNK01000199.1"/>
</dbReference>
<dbReference type="AlphaFoldDB" id="A0A2S9XJH9"/>
<keyword evidence="3 7" id="KW-0012">Acyltransferase</keyword>
<dbReference type="PIRSF" id="PIRSF000451">
    <property type="entry name" value="PKS_III"/>
    <property type="match status" value="1"/>
</dbReference>
<dbReference type="InterPro" id="IPR011141">
    <property type="entry name" value="Polyketide_synthase_type-III"/>
</dbReference>
<dbReference type="InterPro" id="IPR001099">
    <property type="entry name" value="Chalcone/stilbene_synt_N"/>
</dbReference>
<dbReference type="Pfam" id="PF02797">
    <property type="entry name" value="Chal_sti_synt_C"/>
    <property type="match status" value="1"/>
</dbReference>
<dbReference type="PANTHER" id="PTHR11877:SF99">
    <property type="entry name" value="1,3,6,8-TETRAHYDROXYNAPHTHALENE SYNTHASE"/>
    <property type="match status" value="1"/>
</dbReference>
<dbReference type="Gene3D" id="3.40.47.10">
    <property type="match status" value="2"/>
</dbReference>